<organism evidence="2 3">
    <name type="scientific">Bacillus pseudomycoides</name>
    <dbReference type="NCBI Taxonomy" id="64104"/>
    <lineage>
        <taxon>Bacteria</taxon>
        <taxon>Bacillati</taxon>
        <taxon>Bacillota</taxon>
        <taxon>Bacilli</taxon>
        <taxon>Bacillales</taxon>
        <taxon>Bacillaceae</taxon>
        <taxon>Bacillus</taxon>
        <taxon>Bacillus cereus group</taxon>
    </lineage>
</organism>
<evidence type="ECO:0008006" key="4">
    <source>
        <dbReference type="Google" id="ProtNLM"/>
    </source>
</evidence>
<proteinExistence type="predicted"/>
<dbReference type="EMBL" id="NVOR01000021">
    <property type="protein sequence ID" value="PED83143.1"/>
    <property type="molecule type" value="Genomic_DNA"/>
</dbReference>
<keyword evidence="1" id="KW-1133">Transmembrane helix</keyword>
<gene>
    <name evidence="2" type="ORF">CON65_08095</name>
</gene>
<protein>
    <recommendedName>
        <fullName evidence="4">Group-specific protein</fullName>
    </recommendedName>
</protein>
<sequence>MKVLSSIHFWITLIFCIVLCSGLFLTLEYTLTSQAAENRKIASYELLYAKQNTVPLSSSTHKEKRVMKGMIITKASSYHDLIQIAKKIQEQYNNQEIDEVTLSIHNKNTGEYEEDLPYEPVSKGTISITYSSPVHANTSVLLNK</sequence>
<dbReference type="Proteomes" id="UP000221020">
    <property type="component" value="Unassembled WGS sequence"/>
</dbReference>
<accession>A0AA91VDF1</accession>
<name>A0AA91VDF1_9BACI</name>
<keyword evidence="1" id="KW-0812">Transmembrane</keyword>
<comment type="caution">
    <text evidence="2">The sequence shown here is derived from an EMBL/GenBank/DDBJ whole genome shotgun (WGS) entry which is preliminary data.</text>
</comment>
<dbReference type="AlphaFoldDB" id="A0AA91VDF1"/>
<reference evidence="2 3" key="1">
    <citation type="submission" date="2017-09" db="EMBL/GenBank/DDBJ databases">
        <title>Large-scale bioinformatics analysis of Bacillus genomes uncovers conserved roles of natural products in bacterial physiology.</title>
        <authorList>
            <consortium name="Agbiome Team Llc"/>
            <person name="Bleich R.M."/>
            <person name="Grubbs K.J."/>
            <person name="Santa Maria K.C."/>
            <person name="Allen S.E."/>
            <person name="Farag S."/>
            <person name="Shank E.A."/>
            <person name="Bowers A."/>
        </authorList>
    </citation>
    <scope>NUCLEOTIDE SEQUENCE [LARGE SCALE GENOMIC DNA]</scope>
    <source>
        <strain evidence="2 3">AFS092012</strain>
    </source>
</reference>
<keyword evidence="1" id="KW-0472">Membrane</keyword>
<dbReference type="RefSeq" id="WP_097897289.1">
    <property type="nucleotide sequence ID" value="NZ_NVOR01000021.1"/>
</dbReference>
<evidence type="ECO:0000313" key="3">
    <source>
        <dbReference type="Proteomes" id="UP000221020"/>
    </source>
</evidence>
<feature type="transmembrane region" description="Helical" evidence="1">
    <location>
        <begin position="6"/>
        <end position="31"/>
    </location>
</feature>
<evidence type="ECO:0000256" key="1">
    <source>
        <dbReference type="SAM" id="Phobius"/>
    </source>
</evidence>
<evidence type="ECO:0000313" key="2">
    <source>
        <dbReference type="EMBL" id="PED83143.1"/>
    </source>
</evidence>